<dbReference type="RefSeq" id="WP_342757294.1">
    <property type="nucleotide sequence ID" value="NZ_CP146256.1"/>
</dbReference>
<dbReference type="Proteomes" id="UP001451571">
    <property type="component" value="Chromosome"/>
</dbReference>
<evidence type="ECO:0000313" key="2">
    <source>
        <dbReference type="Proteomes" id="UP001451571"/>
    </source>
</evidence>
<accession>A0ABZ3ETZ3</accession>
<gene>
    <name evidence="1" type="ORF">V6984_19660</name>
</gene>
<organism evidence="1 2">
    <name type="scientific">Kineothrix sedimenti</name>
    <dbReference type="NCBI Taxonomy" id="3123317"/>
    <lineage>
        <taxon>Bacteria</taxon>
        <taxon>Bacillati</taxon>
        <taxon>Bacillota</taxon>
        <taxon>Clostridia</taxon>
        <taxon>Lachnospirales</taxon>
        <taxon>Lachnospiraceae</taxon>
        <taxon>Kineothrix</taxon>
    </lineage>
</organism>
<name>A0ABZ3ETZ3_9FIRM</name>
<sequence>MNINGSAFKILQLLYENKNDKTLAEMLLESKSRTTGKRKDLFVRSSTISAGTYTSISKNKYISKELFARINADIGGLRKYGEIFECDGIKFTASQIPKIDGTNLKEVKAEGNVMNFGLNNYFKYISSDGKEHLLYTSQLGGVSSINTEDLRGEPYDETLNRYAEFWKYMISEDPVYIGLSFTDEQIKTYLKEAGVKPGFVTVKMGEKEATQFYSNGTSGVINSKERYDIMYNTLTCSGGLLSSYTPGDVFTINDKEYVLSDSHTLNIPYGEDIYNIKNPSNYYYGRRLD</sequence>
<dbReference type="EMBL" id="CP146256">
    <property type="protein sequence ID" value="XAH73691.1"/>
    <property type="molecule type" value="Genomic_DNA"/>
</dbReference>
<proteinExistence type="predicted"/>
<reference evidence="1 2" key="1">
    <citation type="submission" date="2024-02" db="EMBL/GenBank/DDBJ databases">
        <title>Bacterial strain from lacustrine sediment.</title>
        <authorList>
            <person name="Petit C."/>
            <person name="Fadhlaoui K."/>
        </authorList>
    </citation>
    <scope>NUCLEOTIDE SEQUENCE [LARGE SCALE GENOMIC DNA]</scope>
    <source>
        <strain evidence="1 2">IPX-CK</strain>
    </source>
</reference>
<keyword evidence="2" id="KW-1185">Reference proteome</keyword>
<protein>
    <submittedName>
        <fullName evidence="1">Uncharacterized protein</fullName>
    </submittedName>
</protein>
<evidence type="ECO:0000313" key="1">
    <source>
        <dbReference type="EMBL" id="XAH73691.1"/>
    </source>
</evidence>